<gene>
    <name evidence="7" type="ORF">M983_2042</name>
</gene>
<evidence type="ECO:0000256" key="3">
    <source>
        <dbReference type="ARBA" id="ARBA00023054"/>
    </source>
</evidence>
<dbReference type="OrthoDB" id="9765111at2"/>
<keyword evidence="6" id="KW-1133">Transmembrane helix</keyword>
<keyword evidence="6" id="KW-0472">Membrane</keyword>
<dbReference type="PATRIC" id="fig|1354337.4.peg.2092"/>
<evidence type="ECO:0000313" key="7">
    <source>
        <dbReference type="EMBL" id="OAT26937.1"/>
    </source>
</evidence>
<dbReference type="InterPro" id="IPR003798">
    <property type="entry name" value="DNA_recombination_RmuC"/>
</dbReference>
<comment type="function">
    <text evidence="1">Involved in DNA recombination.</text>
</comment>
<keyword evidence="3 5" id="KW-0175">Coiled coil</keyword>
<keyword evidence="8" id="KW-1185">Reference proteome</keyword>
<evidence type="ECO:0000256" key="2">
    <source>
        <dbReference type="ARBA" id="ARBA00009840"/>
    </source>
</evidence>
<accession>A0A198FPP3</accession>
<feature type="transmembrane region" description="Helical" evidence="6">
    <location>
        <begin position="6"/>
        <end position="27"/>
    </location>
</feature>
<dbReference type="EMBL" id="LXEN01000097">
    <property type="protein sequence ID" value="OAT26937.1"/>
    <property type="molecule type" value="Genomic_DNA"/>
</dbReference>
<dbReference type="STRING" id="1354337.M983_2042"/>
<organism evidence="7 8">
    <name type="scientific">Proteus myxofaciens ATCC 19692</name>
    <dbReference type="NCBI Taxonomy" id="1354337"/>
    <lineage>
        <taxon>Bacteria</taxon>
        <taxon>Pseudomonadati</taxon>
        <taxon>Pseudomonadota</taxon>
        <taxon>Gammaproteobacteria</taxon>
        <taxon>Enterobacterales</taxon>
        <taxon>Morganellaceae</taxon>
        <taxon>Proteus</taxon>
    </lineage>
</organism>
<dbReference type="AlphaFoldDB" id="A0A198FPP3"/>
<dbReference type="Pfam" id="PF02646">
    <property type="entry name" value="RmuC"/>
    <property type="match status" value="1"/>
</dbReference>
<feature type="coiled-coil region" evidence="5">
    <location>
        <begin position="48"/>
        <end position="82"/>
    </location>
</feature>
<proteinExistence type="inferred from homology"/>
<evidence type="ECO:0000256" key="6">
    <source>
        <dbReference type="SAM" id="Phobius"/>
    </source>
</evidence>
<dbReference type="RefSeq" id="WP_066750073.1">
    <property type="nucleotide sequence ID" value="NZ_LXEN01000097.1"/>
</dbReference>
<dbReference type="GO" id="GO:0006310">
    <property type="term" value="P:DNA recombination"/>
    <property type="evidence" value="ECO:0007669"/>
    <property type="project" value="UniProtKB-KW"/>
</dbReference>
<comment type="similarity">
    <text evidence="2">Belongs to the RmuC family.</text>
</comment>
<evidence type="ECO:0000256" key="4">
    <source>
        <dbReference type="ARBA" id="ARBA00023172"/>
    </source>
</evidence>
<comment type="caution">
    <text evidence="7">The sequence shown here is derived from an EMBL/GenBank/DDBJ whole genome shotgun (WGS) entry which is preliminary data.</text>
</comment>
<evidence type="ECO:0000313" key="8">
    <source>
        <dbReference type="Proteomes" id="UP000094023"/>
    </source>
</evidence>
<keyword evidence="6" id="KW-0812">Transmembrane</keyword>
<reference evidence="7 8" key="1">
    <citation type="submission" date="2016-04" db="EMBL/GenBank/DDBJ databases">
        <title>ATOL: Assembling a taxonomically balanced genome-scale reconstruction of the evolutionary history of the Enterobacteriaceae.</title>
        <authorList>
            <person name="Plunkett G.III."/>
            <person name="Neeno-Eckwall E.C."/>
            <person name="Glasner J.D."/>
            <person name="Perna N.T."/>
        </authorList>
    </citation>
    <scope>NUCLEOTIDE SEQUENCE [LARGE SCALE GENOMIC DNA]</scope>
    <source>
        <strain evidence="7 8">ATCC 19692</strain>
    </source>
</reference>
<evidence type="ECO:0000256" key="1">
    <source>
        <dbReference type="ARBA" id="ARBA00003416"/>
    </source>
</evidence>
<evidence type="ECO:0000256" key="5">
    <source>
        <dbReference type="SAM" id="Coils"/>
    </source>
</evidence>
<dbReference type="Proteomes" id="UP000094023">
    <property type="component" value="Unassembled WGS sequence"/>
</dbReference>
<dbReference type="PANTHER" id="PTHR30563">
    <property type="entry name" value="DNA RECOMBINATION PROTEIN RMUC"/>
    <property type="match status" value="1"/>
</dbReference>
<name>A0A198FPP3_9GAMM</name>
<protein>
    <submittedName>
        <fullName evidence="7">RmuC family DNA recombination protein</fullName>
    </submittedName>
</protein>
<dbReference type="PANTHER" id="PTHR30563:SF0">
    <property type="entry name" value="DNA RECOMBINATION PROTEIN RMUC"/>
    <property type="match status" value="1"/>
</dbReference>
<keyword evidence="4" id="KW-0233">DNA recombination</keyword>
<sequence>MDIQLLYGLIGLLSGVLIGGIVVWWLVQQRLSEKEIMLRDGYTQIAVAQEKATVIPALQQQIDQLEQEVRAQRETITSQEAELREVTTRFEESRVSAEDKQRLLLNSEQRLATQFENLAHRIFEQSGRKAEELNRQGLTHLLSPFREQLESFRKQVQEGFGQEARERHTLVYEIRQLQQLNVKMAQEAVNLTNALKGDNKIQGNWGETVLSRILESSGLREGYEFETQVSIRHEQGGRYQPDVIVHLPHGRDVVIDAKMSLVAYEKYFTSNDDHERKQALAAHVNSIRTHIRGLSVKDYHKLPGVTSLDYVLMFIPIEPAYLVAIGHSPDLLEEALKHNIMLVGPSTLLVALRTIASLWRYEYQSQNAQEIANRAAKMYDKLRLFVDDMQGLGNSIQKAQSSYLLAMKKLSEGRGNLINQAEGFKTLGVEIKKTIDKDLVEKSASD</sequence>